<name>A0A2I1CIK2_ASPN1</name>
<dbReference type="PROSITE" id="PS51677">
    <property type="entry name" value="NODB"/>
    <property type="match status" value="1"/>
</dbReference>
<keyword evidence="2" id="KW-0119">Carbohydrate metabolism</keyword>
<evidence type="ECO:0000256" key="5">
    <source>
        <dbReference type="ARBA" id="ARBA00048494"/>
    </source>
</evidence>
<keyword evidence="2" id="KW-0624">Polysaccharide degradation</keyword>
<dbReference type="PANTHER" id="PTHR10587">
    <property type="entry name" value="GLYCOSYL TRANSFERASE-RELATED"/>
    <property type="match status" value="1"/>
</dbReference>
<keyword evidence="9" id="KW-1185">Reference proteome</keyword>
<dbReference type="EMBL" id="MSZS01000002">
    <property type="protein sequence ID" value="PKX97424.1"/>
    <property type="molecule type" value="Genomic_DNA"/>
</dbReference>
<evidence type="ECO:0000259" key="7">
    <source>
        <dbReference type="PROSITE" id="PS51677"/>
    </source>
</evidence>
<dbReference type="GeneID" id="36534062"/>
<dbReference type="OMA" id="GWFTTPM"/>
<dbReference type="PANTHER" id="PTHR10587:SF137">
    <property type="entry name" value="4-DEOXY-4-FORMAMIDO-L-ARABINOSE-PHOSPHOUNDECAPRENOL DEFORMYLASE ARND-RELATED"/>
    <property type="match status" value="1"/>
</dbReference>
<dbReference type="OrthoDB" id="407355at2759"/>
<dbReference type="Pfam" id="PF01522">
    <property type="entry name" value="Polysacc_deac_1"/>
    <property type="match status" value="1"/>
</dbReference>
<dbReference type="InterPro" id="IPR002509">
    <property type="entry name" value="NODB_dom"/>
</dbReference>
<comment type="caution">
    <text evidence="8">The sequence shown here is derived from an EMBL/GenBank/DDBJ whole genome shotgun (WGS) entry which is preliminary data.</text>
</comment>
<dbReference type="InterPro" id="IPR050248">
    <property type="entry name" value="Polysacc_deacetylase_ArnD"/>
</dbReference>
<evidence type="ECO:0000313" key="8">
    <source>
        <dbReference type="EMBL" id="PKX97424.1"/>
    </source>
</evidence>
<dbReference type="RefSeq" id="XP_024686019.1">
    <property type="nucleotide sequence ID" value="XM_024826737.1"/>
</dbReference>
<evidence type="ECO:0000256" key="1">
    <source>
        <dbReference type="ARBA" id="ARBA00001941"/>
    </source>
</evidence>
<gene>
    <name evidence="8" type="ORF">P174DRAFT_439204</name>
</gene>
<feature type="region of interest" description="Disordered" evidence="6">
    <location>
        <begin position="1"/>
        <end position="42"/>
    </location>
</feature>
<feature type="compositionally biased region" description="Low complexity" evidence="6">
    <location>
        <begin position="31"/>
        <end position="42"/>
    </location>
</feature>
<dbReference type="GO" id="GO:0009272">
    <property type="term" value="P:fungal-type cell wall biogenesis"/>
    <property type="evidence" value="ECO:0007669"/>
    <property type="project" value="UniProtKB-ARBA"/>
</dbReference>
<dbReference type="GO" id="GO:0006032">
    <property type="term" value="P:chitin catabolic process"/>
    <property type="evidence" value="ECO:0007669"/>
    <property type="project" value="UniProtKB-KW"/>
</dbReference>
<protein>
    <recommendedName>
        <fullName evidence="4">chitin deacetylase</fullName>
        <ecNumber evidence="4">3.5.1.41</ecNumber>
    </recommendedName>
</protein>
<evidence type="ECO:0000256" key="4">
    <source>
        <dbReference type="ARBA" id="ARBA00024056"/>
    </source>
</evidence>
<accession>A0A2I1CIK2</accession>
<comment type="catalytic activity">
    <reaction evidence="5">
        <text>[(1-&gt;4)-N-acetyl-beta-D-glucosaminyl](n) + n H2O = chitosan + n acetate</text>
        <dbReference type="Rhea" id="RHEA:10464"/>
        <dbReference type="Rhea" id="RHEA-COMP:9593"/>
        <dbReference type="Rhea" id="RHEA-COMP:9597"/>
        <dbReference type="ChEBI" id="CHEBI:15377"/>
        <dbReference type="ChEBI" id="CHEBI:17029"/>
        <dbReference type="ChEBI" id="CHEBI:30089"/>
        <dbReference type="ChEBI" id="CHEBI:57704"/>
        <dbReference type="EC" id="3.5.1.41"/>
    </reaction>
    <physiologicalReaction direction="left-to-right" evidence="5">
        <dbReference type="Rhea" id="RHEA:10465"/>
    </physiologicalReaction>
</comment>
<evidence type="ECO:0000256" key="6">
    <source>
        <dbReference type="SAM" id="MobiDB-lite"/>
    </source>
</evidence>
<reference evidence="9" key="1">
    <citation type="journal article" date="2018" name="Proc. Natl. Acad. Sci. U.S.A.">
        <title>Linking secondary metabolites to gene clusters through genome sequencing of six diverse Aspergillus species.</title>
        <authorList>
            <person name="Kaerboelling I."/>
            <person name="Vesth T.C."/>
            <person name="Frisvad J.C."/>
            <person name="Nybo J.L."/>
            <person name="Theobald S."/>
            <person name="Kuo A."/>
            <person name="Bowyer P."/>
            <person name="Matsuda Y."/>
            <person name="Mondo S."/>
            <person name="Lyhne E.K."/>
            <person name="Kogle M.E."/>
            <person name="Clum A."/>
            <person name="Lipzen A."/>
            <person name="Salamov A."/>
            <person name="Ngan C.Y."/>
            <person name="Daum C."/>
            <person name="Chiniquy J."/>
            <person name="Barry K."/>
            <person name="LaButti K."/>
            <person name="Haridas S."/>
            <person name="Simmons B.A."/>
            <person name="Magnuson J.K."/>
            <person name="Mortensen U.H."/>
            <person name="Larsen T.O."/>
            <person name="Grigoriev I.V."/>
            <person name="Baker S.E."/>
            <person name="Andersen M.R."/>
        </authorList>
    </citation>
    <scope>NUCLEOTIDE SEQUENCE [LARGE SCALE GENOMIC DNA]</scope>
    <source>
        <strain evidence="9">IBT 16806</strain>
    </source>
</reference>
<feature type="domain" description="NodB homology" evidence="7">
    <location>
        <begin position="73"/>
        <end position="261"/>
    </location>
</feature>
<dbReference type="AlphaFoldDB" id="A0A2I1CIK2"/>
<organism evidence="8 9">
    <name type="scientific">Aspergillus novofumigatus (strain IBT 16806)</name>
    <dbReference type="NCBI Taxonomy" id="1392255"/>
    <lineage>
        <taxon>Eukaryota</taxon>
        <taxon>Fungi</taxon>
        <taxon>Dikarya</taxon>
        <taxon>Ascomycota</taxon>
        <taxon>Pezizomycotina</taxon>
        <taxon>Eurotiomycetes</taxon>
        <taxon>Eurotiomycetidae</taxon>
        <taxon>Eurotiales</taxon>
        <taxon>Aspergillaceae</taxon>
        <taxon>Aspergillus</taxon>
        <taxon>Aspergillus subgen. Fumigati</taxon>
    </lineage>
</organism>
<keyword evidence="2" id="KW-0146">Chitin degradation</keyword>
<evidence type="ECO:0000256" key="2">
    <source>
        <dbReference type="ARBA" id="ARBA00023024"/>
    </source>
</evidence>
<keyword evidence="3" id="KW-0170">Cobalt</keyword>
<sequence>MWPLNAYNSSAKQSHPQKLPTPPRIPKTSNSHPPTSDTTPCSTAATAAAENSNASSLLIRYLQHRYPDVLFHKLVALTIDDAPSQYTREIAATLKAHSASATFFAIGSQIDGDGREAVLADLVRGGNELGNHAMRDEPSRALSDEVLAAQIAEVQARISRVYARAGVEEPRVRWFRPGSGFFSERMRRLVAGMGLKIALGSVYPHDPQVPYAWVNAAHVLSMVRPGSVIICHDRRSWTGPMLSRGYRVVTLSELVREADGS</sequence>
<dbReference type="Proteomes" id="UP000234474">
    <property type="component" value="Unassembled WGS sequence"/>
</dbReference>
<dbReference type="Gene3D" id="3.20.20.370">
    <property type="entry name" value="Glycoside hydrolase/deacetylase"/>
    <property type="match status" value="1"/>
</dbReference>
<dbReference type="VEuPathDB" id="FungiDB:P174DRAFT_439204"/>
<dbReference type="SUPFAM" id="SSF88713">
    <property type="entry name" value="Glycoside hydrolase/deacetylase"/>
    <property type="match status" value="1"/>
</dbReference>
<proteinExistence type="predicted"/>
<dbReference type="InterPro" id="IPR011330">
    <property type="entry name" value="Glyco_hydro/deAcase_b/a-brl"/>
</dbReference>
<dbReference type="GO" id="GO:0004099">
    <property type="term" value="F:chitin deacetylase activity"/>
    <property type="evidence" value="ECO:0007669"/>
    <property type="project" value="UniProtKB-EC"/>
</dbReference>
<dbReference type="EC" id="3.5.1.41" evidence="4"/>
<dbReference type="STRING" id="1392255.A0A2I1CIK2"/>
<comment type="cofactor">
    <cofactor evidence="1">
        <name>Co(2+)</name>
        <dbReference type="ChEBI" id="CHEBI:48828"/>
    </cofactor>
</comment>
<dbReference type="GO" id="GO:0005975">
    <property type="term" value="P:carbohydrate metabolic process"/>
    <property type="evidence" value="ECO:0007669"/>
    <property type="project" value="InterPro"/>
</dbReference>
<feature type="compositionally biased region" description="Polar residues" evidence="6">
    <location>
        <begin position="1"/>
        <end position="16"/>
    </location>
</feature>
<evidence type="ECO:0000313" key="9">
    <source>
        <dbReference type="Proteomes" id="UP000234474"/>
    </source>
</evidence>
<evidence type="ECO:0000256" key="3">
    <source>
        <dbReference type="ARBA" id="ARBA00023285"/>
    </source>
</evidence>
<dbReference type="CDD" id="cd10958">
    <property type="entry name" value="CE4_NodB_like_2"/>
    <property type="match status" value="1"/>
</dbReference>